<name>A0ABT0FB27_9MICO</name>
<comment type="caution">
    <text evidence="2">The sequence shown here is derived from an EMBL/GenBank/DDBJ whole genome shotgun (WGS) entry which is preliminary data.</text>
</comment>
<evidence type="ECO:0008006" key="4">
    <source>
        <dbReference type="Google" id="ProtNLM"/>
    </source>
</evidence>
<evidence type="ECO:0000313" key="3">
    <source>
        <dbReference type="Proteomes" id="UP001300096"/>
    </source>
</evidence>
<keyword evidence="1" id="KW-0472">Membrane</keyword>
<keyword evidence="1" id="KW-0812">Transmembrane</keyword>
<evidence type="ECO:0000256" key="1">
    <source>
        <dbReference type="SAM" id="Phobius"/>
    </source>
</evidence>
<keyword evidence="3" id="KW-1185">Reference proteome</keyword>
<dbReference type="Proteomes" id="UP001300096">
    <property type="component" value="Unassembled WGS sequence"/>
</dbReference>
<feature type="transmembrane region" description="Helical" evidence="1">
    <location>
        <begin position="92"/>
        <end position="113"/>
    </location>
</feature>
<organism evidence="2 3">
    <name type="scientific">Microbacterium croceum</name>
    <dbReference type="NCBI Taxonomy" id="2851645"/>
    <lineage>
        <taxon>Bacteria</taxon>
        <taxon>Bacillati</taxon>
        <taxon>Actinomycetota</taxon>
        <taxon>Actinomycetes</taxon>
        <taxon>Micrococcales</taxon>
        <taxon>Microbacteriaceae</taxon>
        <taxon>Microbacterium</taxon>
    </lineage>
</organism>
<reference evidence="2 3" key="1">
    <citation type="submission" date="2021-06" db="EMBL/GenBank/DDBJ databases">
        <title>Genome-based taxonomic framework of Microbacterium strains isolated from marine environment, the description of four new species and reclassification of four preexisting species.</title>
        <authorList>
            <person name="Lee S.D."/>
            <person name="Kim S.-M."/>
            <person name="Byeon Y.-S."/>
            <person name="Yang H.L."/>
            <person name="Kim I.S."/>
        </authorList>
    </citation>
    <scope>NUCLEOTIDE SEQUENCE [LARGE SCALE GENOMIC DNA]</scope>
    <source>
        <strain evidence="2 3">SSW1-49</strain>
    </source>
</reference>
<proteinExistence type="predicted"/>
<feature type="transmembrane region" description="Helical" evidence="1">
    <location>
        <begin position="21"/>
        <end position="40"/>
    </location>
</feature>
<dbReference type="RefSeq" id="WP_247628696.1">
    <property type="nucleotide sequence ID" value="NZ_JAHWXN010000001.1"/>
</dbReference>
<protein>
    <recommendedName>
        <fullName evidence="4">DUF3180 domain-containing protein</fullName>
    </recommendedName>
</protein>
<accession>A0ABT0FB27</accession>
<dbReference type="EMBL" id="JAHWXN010000001">
    <property type="protein sequence ID" value="MCK2035265.1"/>
    <property type="molecule type" value="Genomic_DNA"/>
</dbReference>
<sequence length="124" mass="13921">MAFVLYVAGIALSVRVPEYRLWLQLPANLILMVWFFVMLWHQRRTDAEGEGRATWWGFLTRSSRHFALTVAVFATYAACVLIAAVQPSWQPTLILLGAVPAAVWFLVAAVIHFRTSAATTDRAD</sequence>
<keyword evidence="1" id="KW-1133">Transmembrane helix</keyword>
<gene>
    <name evidence="2" type="ORF">KZC51_03870</name>
</gene>
<feature type="transmembrane region" description="Helical" evidence="1">
    <location>
        <begin position="66"/>
        <end position="86"/>
    </location>
</feature>
<evidence type="ECO:0000313" key="2">
    <source>
        <dbReference type="EMBL" id="MCK2035265.1"/>
    </source>
</evidence>